<proteinExistence type="predicted"/>
<protein>
    <recommendedName>
        <fullName evidence="3">Transposase</fullName>
    </recommendedName>
</protein>
<dbReference type="AlphaFoldDB" id="A0A4P7L2R4"/>
<evidence type="ECO:0008006" key="3">
    <source>
        <dbReference type="Google" id="ProtNLM"/>
    </source>
</evidence>
<name>A0A4P7L2R4_9GAMM</name>
<dbReference type="KEGG" id="ans:ArsFIN_17390"/>
<reference evidence="1 2" key="1">
    <citation type="submission" date="2019-03" db="EMBL/GenBank/DDBJ databases">
        <title>Long-read sequencing reveals hyperdense prophage content in a complex bacterial symbiont genome.</title>
        <authorList>
            <person name="Frost C.L."/>
            <person name="Siozios S."/>
            <person name="Nadal-Jimenez P."/>
            <person name="Brockhurst M.A."/>
            <person name="King K.C."/>
            <person name="Darby A.C."/>
            <person name="Hurst G.D.D."/>
        </authorList>
    </citation>
    <scope>NUCLEOTIDE SEQUENCE [LARGE SCALE GENOMIC DNA]</scope>
    <source>
        <strain evidence="1 2">FIN</strain>
    </source>
</reference>
<organism evidence="1 2">
    <name type="scientific">Arsenophonus nasoniae</name>
    <name type="common">son-killer infecting Nasonia vitripennis</name>
    <dbReference type="NCBI Taxonomy" id="638"/>
    <lineage>
        <taxon>Bacteria</taxon>
        <taxon>Pseudomonadati</taxon>
        <taxon>Pseudomonadota</taxon>
        <taxon>Gammaproteobacteria</taxon>
        <taxon>Enterobacterales</taxon>
        <taxon>Morganellaceae</taxon>
        <taxon>Arsenophonus</taxon>
    </lineage>
</organism>
<dbReference type="EMBL" id="CP038613">
    <property type="protein sequence ID" value="QBY43172.1"/>
    <property type="molecule type" value="Genomic_DNA"/>
</dbReference>
<sequence length="96" mass="10930">MISPNVPEKPGFGALIKGFLNTDPYQCILCGNRLRFMSAEKGIHAVTLLSERRDKMVKNDGYKPQPRSSVPIIRLLDDNLTELLFSWLINEKTVRI</sequence>
<accession>A0A4P7L2R4</accession>
<dbReference type="RefSeq" id="WP_246067389.1">
    <property type="nucleotide sequence ID" value="NZ_CP038613.1"/>
</dbReference>
<evidence type="ECO:0000313" key="2">
    <source>
        <dbReference type="Proteomes" id="UP000295134"/>
    </source>
</evidence>
<dbReference type="GeneID" id="96879268"/>
<dbReference type="Proteomes" id="UP000295134">
    <property type="component" value="Chromosome"/>
</dbReference>
<gene>
    <name evidence="1" type="ORF">ArsFIN_17390</name>
</gene>
<evidence type="ECO:0000313" key="1">
    <source>
        <dbReference type="EMBL" id="QBY43172.1"/>
    </source>
</evidence>